<evidence type="ECO:0000313" key="3">
    <source>
        <dbReference type="Proteomes" id="UP000269351"/>
    </source>
</evidence>
<dbReference type="RefSeq" id="WP_119871462.1">
    <property type="nucleotide sequence ID" value="NZ_BSWF01000004.1"/>
</dbReference>
<sequence>MKIKGLEIYGEPGQFAGSFNDDGTHAGFKLKPCPFCGSKDHLELCNTWTPYFWVECECGAEARLVDGDNDAVHKAATAEIAYGVYEKAVVGAVDAWNKRIGGVK</sequence>
<dbReference type="EMBL" id="JACGET010000030">
    <property type="protein sequence ID" value="MBN3108438.1"/>
    <property type="molecule type" value="Genomic_DNA"/>
</dbReference>
<dbReference type="Proteomes" id="UP000762586">
    <property type="component" value="Unassembled WGS sequence"/>
</dbReference>
<protein>
    <submittedName>
        <fullName evidence="2">Lar family restriction alleviation protein</fullName>
    </submittedName>
</protein>
<gene>
    <name evidence="2" type="ORF">F126LOC_016630</name>
    <name evidence="1" type="ORF">H4F48_20465</name>
</gene>
<dbReference type="AlphaFoldDB" id="A0A3S0XXR8"/>
<reference evidence="1 4" key="1">
    <citation type="submission" date="2020-07" db="EMBL/GenBank/DDBJ databases">
        <title>A pangenomic view of the genus Pectobacterium provides insights into genome organization, phylogeny, and virulence.</title>
        <authorList>
            <person name="Jonkheer E."/>
            <person name="Brankovics B."/>
            <person name="Houwers I."/>
            <person name="Van Der Wolf J."/>
            <person name="Bonants P."/>
            <person name="Vreeburg R."/>
            <person name="Bollema R."/>
            <person name="De Haan J."/>
            <person name="Berke L."/>
            <person name="De Ridder D."/>
            <person name="Smit S."/>
            <person name="Van Der Lee T.A.J."/>
        </authorList>
    </citation>
    <scope>NUCLEOTIDE SEQUENCE [LARGE SCALE GENOMIC DNA]</scope>
    <source>
        <strain evidence="1 4">NAK:384</strain>
    </source>
</reference>
<dbReference type="EMBL" id="CP065031">
    <property type="protein sequence ID" value="QPK23251.1"/>
    <property type="molecule type" value="Genomic_DNA"/>
</dbReference>
<name>A0A3S0XXR8_9GAMM</name>
<evidence type="ECO:0000313" key="2">
    <source>
        <dbReference type="EMBL" id="QPK23251.1"/>
    </source>
</evidence>
<evidence type="ECO:0000313" key="1">
    <source>
        <dbReference type="EMBL" id="MBN3108438.1"/>
    </source>
</evidence>
<evidence type="ECO:0000313" key="4">
    <source>
        <dbReference type="Proteomes" id="UP000762586"/>
    </source>
</evidence>
<dbReference type="Proteomes" id="UP000269351">
    <property type="component" value="Chromosome"/>
</dbReference>
<organism evidence="2 3">
    <name type="scientific">Pectobacterium brasiliense</name>
    <dbReference type="NCBI Taxonomy" id="180957"/>
    <lineage>
        <taxon>Bacteria</taxon>
        <taxon>Pseudomonadati</taxon>
        <taxon>Pseudomonadota</taxon>
        <taxon>Gammaproteobacteria</taxon>
        <taxon>Enterobacterales</taxon>
        <taxon>Pectobacteriaceae</taxon>
        <taxon>Pectobacterium</taxon>
    </lineage>
</organism>
<proteinExistence type="predicted"/>
<keyword evidence="4" id="KW-1185">Reference proteome</keyword>
<reference evidence="2 3" key="2">
    <citation type="submission" date="2020-11" db="EMBL/GenBank/DDBJ databases">
        <title>Complete genome sequence of Pectobacterium brasiliense strain F126.</title>
        <authorList>
            <person name="Miroshnikov K."/>
            <person name="Vo T.N.H."/>
            <person name="Khodykina M.V."/>
            <person name="Kabanova A.P."/>
            <person name="Shneider M."/>
            <person name="Korzhenkov A."/>
            <person name="Toschakov S.V."/>
            <person name="Miroshnikov K.A."/>
            <person name="Ignatov A.N."/>
            <person name="Mikhailova Y.V."/>
            <person name="Shelenkov A."/>
            <person name="Yanushevich Y.G."/>
            <person name="Evseev P.V."/>
        </authorList>
    </citation>
    <scope>NUCLEOTIDE SEQUENCE [LARGE SCALE GENOMIC DNA]</scope>
    <source>
        <strain evidence="2 3">F126</strain>
    </source>
</reference>
<accession>A0A3S0XXR8</accession>
<dbReference type="Pfam" id="PF14354">
    <property type="entry name" value="Lar_restr_allev"/>
    <property type="match status" value="1"/>
</dbReference>